<reference evidence="1" key="1">
    <citation type="submission" date="2021-06" db="EMBL/GenBank/DDBJ databases">
        <title>Genome Sequence of Mortierella hyaline Strain SCG-10, a Cold-Adapted, Nitrate-Reducing Fungus Isolated from Soil in Minnesota, USA.</title>
        <authorList>
            <person name="Aldossari N."/>
        </authorList>
    </citation>
    <scope>NUCLEOTIDE SEQUENCE</scope>
    <source>
        <strain evidence="1">SCG-10</strain>
    </source>
</reference>
<dbReference type="AlphaFoldDB" id="A0A9P8BW52"/>
<dbReference type="Gene3D" id="3.80.10.10">
    <property type="entry name" value="Ribonuclease Inhibitor"/>
    <property type="match status" value="2"/>
</dbReference>
<gene>
    <name evidence="1" type="ORF">KI688_009176</name>
</gene>
<dbReference type="OrthoDB" id="2441502at2759"/>
<protein>
    <recommendedName>
        <fullName evidence="3">F-box domain-containing protein</fullName>
    </recommendedName>
</protein>
<proteinExistence type="predicted"/>
<dbReference type="PANTHER" id="PTHR38926:SF5">
    <property type="entry name" value="F-BOX AND LEUCINE-RICH REPEAT PROTEIN 6"/>
    <property type="match status" value="1"/>
</dbReference>
<dbReference type="SUPFAM" id="SSF52047">
    <property type="entry name" value="RNI-like"/>
    <property type="match status" value="1"/>
</dbReference>
<evidence type="ECO:0000313" key="2">
    <source>
        <dbReference type="Proteomes" id="UP000707451"/>
    </source>
</evidence>
<comment type="caution">
    <text evidence="1">The sequence shown here is derived from an EMBL/GenBank/DDBJ whole genome shotgun (WGS) entry which is preliminary data.</text>
</comment>
<dbReference type="InterPro" id="IPR032675">
    <property type="entry name" value="LRR_dom_sf"/>
</dbReference>
<keyword evidence="2" id="KW-1185">Reference proteome</keyword>
<organism evidence="1 2">
    <name type="scientific">Linnemannia hyalina</name>
    <dbReference type="NCBI Taxonomy" id="64524"/>
    <lineage>
        <taxon>Eukaryota</taxon>
        <taxon>Fungi</taxon>
        <taxon>Fungi incertae sedis</taxon>
        <taxon>Mucoromycota</taxon>
        <taxon>Mortierellomycotina</taxon>
        <taxon>Mortierellomycetes</taxon>
        <taxon>Mortierellales</taxon>
        <taxon>Mortierellaceae</taxon>
        <taxon>Linnemannia</taxon>
    </lineage>
</organism>
<name>A0A9P8BW52_9FUNG</name>
<sequence>MQHHPLKIPEILALVGSFIHLWAHNNNPCRPSIASARFEPKTLVTCLRVSKSWYKTLLPILWYGYWTSDTMGSIPREVIRRHSHVLRVLYLDQCPPITVEMTSFECTNLAELSVYVGVDGTEDRQRPKAEGEAETAGAIQGSGEVIAAGEGEVSLPYEKRLVRANPGIRNLEWKGFECPNEANTDVVCPVLDVEDFLKLDGLERLLLDHWDCSKGRLEQVLGTMAGTLKELEVGTNYGFQAEQLKEGGDCGWVLDRLESIKWYSSAPDEDYLFELVKRCPNLRKLRLQVNHDGWDFSCLTSHLRTCCPKFDKLRLHATRTTRHMDALIRDSSRSGFRKLNLTFVDSTDMVMGLILGHAATVEEIYLSPHGDSGDANNYLRLMVECTRLRRLVYNPLGVCFAIGFFRILEQQQWGCRELEEIRIQIGAGMSFSENPPAVMETLLLILWYGYWNSDAIKPTPADAIRRNSHLLRALELYKSPKLKVDPGPFTLITCLQVSKVWHKTLLPILWAGYWSWIPEMRYIPARTLHHNSHHLKMLYLNRFTTGDIDLAQINCTSLVALDIYVEGTRKESEGGGGGREGVMPLLPVKRLLRSNHQLRTLGWNGIETPAPLLDVDDFVGLVSLKSLTVDNWDVSNGRLGMVLRKVAGTLKELVIGRMYNVEPVFLNCEDFMLDRLESLAWPDFERGDGDKTLSELVKRSPRLKTLVSFAKHSDRGLRRLAETLGTSCPDFESLELHKFLQIQELEILIRYHSPGRPQLRKLHFAVQSLEDGGHRGLVAAILRHASTLEDVYICRINHGKDASVCLRLLTECPRLTRFAFSARHPPFDLDFLETLKQQNQQRQQATWGCRETLQELRLDPGSFYLNRRQTDAERQEKAEILSEMGWEIVDKDEEDDEPIDGARMKEALELVCLQMLEGLQLLILDQITFRRVPL</sequence>
<accession>A0A9P8BW52</accession>
<dbReference type="Proteomes" id="UP000707451">
    <property type="component" value="Unassembled WGS sequence"/>
</dbReference>
<dbReference type="PANTHER" id="PTHR38926">
    <property type="entry name" value="F-BOX DOMAIN CONTAINING PROTEIN, EXPRESSED"/>
    <property type="match status" value="1"/>
</dbReference>
<evidence type="ECO:0008006" key="3">
    <source>
        <dbReference type="Google" id="ProtNLM"/>
    </source>
</evidence>
<evidence type="ECO:0000313" key="1">
    <source>
        <dbReference type="EMBL" id="KAG9069851.1"/>
    </source>
</evidence>
<dbReference type="EMBL" id="JAHRHY010000004">
    <property type="protein sequence ID" value="KAG9069851.1"/>
    <property type="molecule type" value="Genomic_DNA"/>
</dbReference>